<reference evidence="2" key="1">
    <citation type="journal article" date="2018" name="Genome Biol. Evol.">
        <title>Genomics and development of Lentinus tigrinus, a white-rot wood-decaying mushroom with dimorphic fruiting bodies.</title>
        <authorList>
            <person name="Wu B."/>
            <person name="Xu Z."/>
            <person name="Knudson A."/>
            <person name="Carlson A."/>
            <person name="Chen N."/>
            <person name="Kovaka S."/>
            <person name="LaButti K."/>
            <person name="Lipzen A."/>
            <person name="Pennachio C."/>
            <person name="Riley R."/>
            <person name="Schakwitz W."/>
            <person name="Umezawa K."/>
            <person name="Ohm R.A."/>
            <person name="Grigoriev I.V."/>
            <person name="Nagy L.G."/>
            <person name="Gibbons J."/>
            <person name="Hibbett D."/>
        </authorList>
    </citation>
    <scope>NUCLEOTIDE SEQUENCE [LARGE SCALE GENOMIC DNA]</scope>
    <source>
        <strain evidence="2">ALCF2SS1-6</strain>
    </source>
</reference>
<evidence type="ECO:0000313" key="2">
    <source>
        <dbReference type="EMBL" id="RPD66484.1"/>
    </source>
</evidence>
<keyword evidence="3" id="KW-1185">Reference proteome</keyword>
<evidence type="ECO:0000313" key="3">
    <source>
        <dbReference type="Proteomes" id="UP000313359"/>
    </source>
</evidence>
<accession>A0A5C2SSS0</accession>
<dbReference type="Proteomes" id="UP000313359">
    <property type="component" value="Unassembled WGS sequence"/>
</dbReference>
<evidence type="ECO:0000256" key="1">
    <source>
        <dbReference type="SAM" id="Phobius"/>
    </source>
</evidence>
<keyword evidence="1" id="KW-0472">Membrane</keyword>
<organism evidence="2 3">
    <name type="scientific">Lentinus tigrinus ALCF2SS1-6</name>
    <dbReference type="NCBI Taxonomy" id="1328759"/>
    <lineage>
        <taxon>Eukaryota</taxon>
        <taxon>Fungi</taxon>
        <taxon>Dikarya</taxon>
        <taxon>Basidiomycota</taxon>
        <taxon>Agaricomycotina</taxon>
        <taxon>Agaricomycetes</taxon>
        <taxon>Polyporales</taxon>
        <taxon>Polyporaceae</taxon>
        <taxon>Lentinus</taxon>
    </lineage>
</organism>
<dbReference type="EMBL" id="ML122251">
    <property type="protein sequence ID" value="RPD66484.1"/>
    <property type="molecule type" value="Genomic_DNA"/>
</dbReference>
<dbReference type="AlphaFoldDB" id="A0A5C2SSS0"/>
<sequence length="163" mass="18263">MSLYALPLLFVRMLSLFLPPFPSCTPLSVLVRTTTVLARLLSIVTIIIATFLRCLALLRYPTPRLPSIRSPLTSLSRLRASLLRPTFPDYLLSRAFDIFSPCPLPCLLPSRSFVLLFRRCTFFALRYVICTAPTAPQHGTMNLNGRGLSNVFACICDPHTYAL</sequence>
<feature type="transmembrane region" description="Helical" evidence="1">
    <location>
        <begin position="36"/>
        <end position="58"/>
    </location>
</feature>
<keyword evidence="1" id="KW-0812">Transmembrane</keyword>
<protein>
    <submittedName>
        <fullName evidence="2">Uncharacterized protein</fullName>
    </submittedName>
</protein>
<keyword evidence="1" id="KW-1133">Transmembrane helix</keyword>
<gene>
    <name evidence="2" type="ORF">L227DRAFT_146324</name>
</gene>
<name>A0A5C2SSS0_9APHY</name>
<proteinExistence type="predicted"/>